<dbReference type="PANTHER" id="PTHR43798">
    <property type="entry name" value="MONOACYLGLYCEROL LIPASE"/>
    <property type="match status" value="1"/>
</dbReference>
<dbReference type="InterPro" id="IPR000639">
    <property type="entry name" value="Epox_hydrolase-like"/>
</dbReference>
<sequence>MIKKLLIFLLTSIVLIYFIFPFVFKSIYISKLNSESQIYESSLGPIEYKIRGNNGPVVLIAHGTPGGHDQTISHTSSYRVLTPSRPGYLRTPLSVGNTPFEQAEAFKELLDGLNIEKVIVAGISGGGPSSMEFAAAFPERTLGLIALEAVSFSEDLSDEDAAGLEFSDRDTMFSLLSLHLFDDKTIAEYLLPNKNNQERVLADPKKIQSLKDLIWTIWPFSKRRDGFYNDYEQFSDLSLPLSSIKVPTIIIHGDEDINVDIEQARYIKKLIPNSRLKIIEGADHYMLSTHTEEIEKLIDDFISEVTL</sequence>
<dbReference type="GO" id="GO:0016020">
    <property type="term" value="C:membrane"/>
    <property type="evidence" value="ECO:0007669"/>
    <property type="project" value="TreeGrafter"/>
</dbReference>
<dbReference type="PRINTS" id="PR00412">
    <property type="entry name" value="EPOXHYDRLASE"/>
</dbReference>
<dbReference type="Pfam" id="PF00561">
    <property type="entry name" value="Abhydrolase_1"/>
    <property type="match status" value="1"/>
</dbReference>
<organism evidence="2 3">
    <name type="scientific">SAR86 cluster bacterium</name>
    <dbReference type="NCBI Taxonomy" id="2030880"/>
    <lineage>
        <taxon>Bacteria</taxon>
        <taxon>Pseudomonadati</taxon>
        <taxon>Pseudomonadota</taxon>
        <taxon>Gammaproteobacteria</taxon>
        <taxon>SAR86 cluster</taxon>
    </lineage>
</organism>
<feature type="domain" description="AB hydrolase-1" evidence="1">
    <location>
        <begin position="56"/>
        <end position="290"/>
    </location>
</feature>
<dbReference type="EMBL" id="JADHSG010000001">
    <property type="protein sequence ID" value="MBL6902791.1"/>
    <property type="molecule type" value="Genomic_DNA"/>
</dbReference>
<evidence type="ECO:0000313" key="2">
    <source>
        <dbReference type="EMBL" id="MBL6902791.1"/>
    </source>
</evidence>
<keyword evidence="2" id="KW-0378">Hydrolase</keyword>
<dbReference type="InterPro" id="IPR000073">
    <property type="entry name" value="AB_hydrolase_1"/>
</dbReference>
<dbReference type="PRINTS" id="PR00111">
    <property type="entry name" value="ABHYDROLASE"/>
</dbReference>
<dbReference type="SUPFAM" id="SSF53474">
    <property type="entry name" value="alpha/beta-Hydrolases"/>
    <property type="match status" value="1"/>
</dbReference>
<proteinExistence type="predicted"/>
<comment type="caution">
    <text evidence="2">The sequence shown here is derived from an EMBL/GenBank/DDBJ whole genome shotgun (WGS) entry which is preliminary data.</text>
</comment>
<reference evidence="2" key="1">
    <citation type="submission" date="2020-10" db="EMBL/GenBank/DDBJ databases">
        <title>Microbiome of the Black Sea water column analyzed by genome centric metagenomics.</title>
        <authorList>
            <person name="Cabello-Yeves P.J."/>
            <person name="Callieri C."/>
            <person name="Picazo A."/>
            <person name="Mehrshad M."/>
            <person name="Haro-Moreno J.M."/>
            <person name="Roda-Garcia J."/>
            <person name="Dzembekova N."/>
            <person name="Slabakova V."/>
            <person name="Slabakova N."/>
            <person name="Moncheva S."/>
            <person name="Rodriguez-Valera F."/>
        </authorList>
    </citation>
    <scope>NUCLEOTIDE SEQUENCE</scope>
    <source>
        <strain evidence="2">BS30m-G43</strain>
    </source>
</reference>
<dbReference type="InterPro" id="IPR050266">
    <property type="entry name" value="AB_hydrolase_sf"/>
</dbReference>
<dbReference type="Gene3D" id="3.40.50.1820">
    <property type="entry name" value="alpha/beta hydrolase"/>
    <property type="match status" value="1"/>
</dbReference>
<name>A0A937M2A7_9GAMM</name>
<evidence type="ECO:0000313" key="3">
    <source>
        <dbReference type="Proteomes" id="UP000705230"/>
    </source>
</evidence>
<evidence type="ECO:0000259" key="1">
    <source>
        <dbReference type="Pfam" id="PF00561"/>
    </source>
</evidence>
<dbReference type="PANTHER" id="PTHR43798:SF33">
    <property type="entry name" value="HYDROLASE, PUTATIVE (AFU_ORTHOLOGUE AFUA_2G14860)-RELATED"/>
    <property type="match status" value="1"/>
</dbReference>
<dbReference type="InterPro" id="IPR029058">
    <property type="entry name" value="AB_hydrolase_fold"/>
</dbReference>
<protein>
    <submittedName>
        <fullName evidence="2">Alpha/beta hydrolase</fullName>
    </submittedName>
</protein>
<dbReference type="AlphaFoldDB" id="A0A937M2A7"/>
<dbReference type="GO" id="GO:0016787">
    <property type="term" value="F:hydrolase activity"/>
    <property type="evidence" value="ECO:0007669"/>
    <property type="project" value="UniProtKB-KW"/>
</dbReference>
<accession>A0A937M2A7</accession>
<dbReference type="Proteomes" id="UP000705230">
    <property type="component" value="Unassembled WGS sequence"/>
</dbReference>
<gene>
    <name evidence="2" type="ORF">ISR29_01140</name>
</gene>